<dbReference type="PANTHER" id="PTHR42718">
    <property type="entry name" value="MAJOR FACILITATOR SUPERFAMILY MULTIDRUG TRANSPORTER MFSC"/>
    <property type="match status" value="1"/>
</dbReference>
<dbReference type="Gene3D" id="1.20.1720.10">
    <property type="entry name" value="Multidrug resistance protein D"/>
    <property type="match status" value="1"/>
</dbReference>
<feature type="transmembrane region" description="Helical" evidence="6">
    <location>
        <begin position="310"/>
        <end position="328"/>
    </location>
</feature>
<name>A0A1Q8C6H9_9PSEU</name>
<feature type="transmembrane region" description="Helical" evidence="6">
    <location>
        <begin position="270"/>
        <end position="290"/>
    </location>
</feature>
<evidence type="ECO:0000256" key="1">
    <source>
        <dbReference type="ARBA" id="ARBA00004651"/>
    </source>
</evidence>
<dbReference type="GO" id="GO:0022857">
    <property type="term" value="F:transmembrane transporter activity"/>
    <property type="evidence" value="ECO:0007669"/>
    <property type="project" value="InterPro"/>
</dbReference>
<feature type="transmembrane region" description="Helical" evidence="6">
    <location>
        <begin position="12"/>
        <end position="31"/>
    </location>
</feature>
<feature type="transmembrane region" description="Helical" evidence="6">
    <location>
        <begin position="335"/>
        <end position="353"/>
    </location>
</feature>
<reference evidence="8 9" key="1">
    <citation type="submission" date="2016-12" db="EMBL/GenBank/DDBJ databases">
        <title>The draft genome sequence of Actinophytocola sp. 11-183.</title>
        <authorList>
            <person name="Wang W."/>
            <person name="Yuan L."/>
        </authorList>
    </citation>
    <scope>NUCLEOTIDE SEQUENCE [LARGE SCALE GENOMIC DNA]</scope>
    <source>
        <strain evidence="8 9">11-183</strain>
    </source>
</reference>
<dbReference type="PANTHER" id="PTHR42718:SF49">
    <property type="entry name" value="EXPORT PROTEIN"/>
    <property type="match status" value="1"/>
</dbReference>
<sequence length="533" mass="54889">MRPEPATSGQAAPWWTLTAVSAAVFMVMLDLTVVNVALPEIRNSLGTDFSAMQWVIDAYALTLAAFLLTAGSLADSWGRRRVFAAGFAVFTLASLACGMADDILTLNLARAAQGAGAAVLYAVGPALIGHEFRGRARGMAFGVFGGVSGVAIALGPVIGGALTSGPGWRWIFLVNIPVGLAGILVAALRMRESRAVRAHGADWPGLVSFSGALGLLVLALLRGNEEGWTSATILLLLTASVALLAVFVAVERARGPRAMLDLRLFANRTFLGIGLVALVANVAAIPAVFFEISAVQNLLHFSPWETGVRFLPLTLTLFVFSALAGALTGRLPMRVLVFVAAAFISGGLALVVLADEHTAWTVLIPSMVVGGIGLGMFQPLRAATSIGVVAPERSGMASGVNETFQQVGVVIGIAALGALFESRITSALATDPRAAGLDPATGGDLVAAGRIDTVGSAGPEALAAARAAFVSGFHQTMLVCAALAAVAAVLGLLLIRTRDFHSSALSMIPPEVGTATDEDPAARPGELVRRGSR</sequence>
<evidence type="ECO:0000256" key="3">
    <source>
        <dbReference type="ARBA" id="ARBA00022989"/>
    </source>
</evidence>
<dbReference type="OrthoDB" id="9781469at2"/>
<feature type="transmembrane region" description="Helical" evidence="6">
    <location>
        <begin position="200"/>
        <end position="221"/>
    </location>
</feature>
<feature type="region of interest" description="Disordered" evidence="5">
    <location>
        <begin position="511"/>
        <end position="533"/>
    </location>
</feature>
<feature type="transmembrane region" description="Helical" evidence="6">
    <location>
        <begin position="140"/>
        <end position="162"/>
    </location>
</feature>
<feature type="transmembrane region" description="Helical" evidence="6">
    <location>
        <begin position="51"/>
        <end position="70"/>
    </location>
</feature>
<feature type="transmembrane region" description="Helical" evidence="6">
    <location>
        <begin position="227"/>
        <end position="250"/>
    </location>
</feature>
<evidence type="ECO:0000313" key="9">
    <source>
        <dbReference type="Proteomes" id="UP000185596"/>
    </source>
</evidence>
<comment type="subcellular location">
    <subcellularLocation>
        <location evidence="1">Cell membrane</location>
        <topology evidence="1">Multi-pass membrane protein</topology>
    </subcellularLocation>
</comment>
<dbReference type="GO" id="GO:0005886">
    <property type="term" value="C:plasma membrane"/>
    <property type="evidence" value="ECO:0007669"/>
    <property type="project" value="UniProtKB-SubCell"/>
</dbReference>
<feature type="transmembrane region" description="Helical" evidence="6">
    <location>
        <begin position="107"/>
        <end position="128"/>
    </location>
</feature>
<feature type="domain" description="Major facilitator superfamily (MFS) profile" evidence="7">
    <location>
        <begin position="16"/>
        <end position="499"/>
    </location>
</feature>
<evidence type="ECO:0000313" key="8">
    <source>
        <dbReference type="EMBL" id="OLF09970.1"/>
    </source>
</evidence>
<dbReference type="Gene3D" id="1.20.1250.20">
    <property type="entry name" value="MFS general substrate transporter like domains"/>
    <property type="match status" value="1"/>
</dbReference>
<dbReference type="Proteomes" id="UP000185596">
    <property type="component" value="Unassembled WGS sequence"/>
</dbReference>
<keyword evidence="3 6" id="KW-1133">Transmembrane helix</keyword>
<feature type="transmembrane region" description="Helical" evidence="6">
    <location>
        <begin position="359"/>
        <end position="377"/>
    </location>
</feature>
<keyword evidence="4 6" id="KW-0472">Membrane</keyword>
<dbReference type="InterPro" id="IPR011701">
    <property type="entry name" value="MFS"/>
</dbReference>
<keyword evidence="9" id="KW-1185">Reference proteome</keyword>
<evidence type="ECO:0000259" key="7">
    <source>
        <dbReference type="PROSITE" id="PS50850"/>
    </source>
</evidence>
<evidence type="ECO:0000256" key="2">
    <source>
        <dbReference type="ARBA" id="ARBA00022692"/>
    </source>
</evidence>
<dbReference type="InterPro" id="IPR036259">
    <property type="entry name" value="MFS_trans_sf"/>
</dbReference>
<evidence type="ECO:0000256" key="4">
    <source>
        <dbReference type="ARBA" id="ARBA00023136"/>
    </source>
</evidence>
<dbReference type="PROSITE" id="PS50850">
    <property type="entry name" value="MFS"/>
    <property type="match status" value="1"/>
</dbReference>
<feature type="transmembrane region" description="Helical" evidence="6">
    <location>
        <begin position="476"/>
        <end position="495"/>
    </location>
</feature>
<dbReference type="PRINTS" id="PR01036">
    <property type="entry name" value="TCRTETB"/>
</dbReference>
<dbReference type="AlphaFoldDB" id="A0A1Q8C6H9"/>
<evidence type="ECO:0000256" key="6">
    <source>
        <dbReference type="SAM" id="Phobius"/>
    </source>
</evidence>
<dbReference type="STRING" id="1912961.BU204_32255"/>
<dbReference type="SUPFAM" id="SSF103473">
    <property type="entry name" value="MFS general substrate transporter"/>
    <property type="match status" value="1"/>
</dbReference>
<gene>
    <name evidence="8" type="ORF">BU204_32255</name>
</gene>
<dbReference type="RefSeq" id="WP_075129599.1">
    <property type="nucleotide sequence ID" value="NZ_MSIE01000080.1"/>
</dbReference>
<dbReference type="Pfam" id="PF07690">
    <property type="entry name" value="MFS_1"/>
    <property type="match status" value="1"/>
</dbReference>
<comment type="caution">
    <text evidence="8">The sequence shown here is derived from an EMBL/GenBank/DDBJ whole genome shotgun (WGS) entry which is preliminary data.</text>
</comment>
<accession>A0A1Q8C6H9</accession>
<dbReference type="CDD" id="cd17321">
    <property type="entry name" value="MFS_MMR_MDR_like"/>
    <property type="match status" value="1"/>
</dbReference>
<protein>
    <submittedName>
        <fullName evidence="8">MFS transporter</fullName>
    </submittedName>
</protein>
<proteinExistence type="predicted"/>
<keyword evidence="2 6" id="KW-0812">Transmembrane</keyword>
<dbReference type="EMBL" id="MSIE01000080">
    <property type="protein sequence ID" value="OLF09970.1"/>
    <property type="molecule type" value="Genomic_DNA"/>
</dbReference>
<organism evidence="8 9">
    <name type="scientific">Actinophytocola xanthii</name>
    <dbReference type="NCBI Taxonomy" id="1912961"/>
    <lineage>
        <taxon>Bacteria</taxon>
        <taxon>Bacillati</taxon>
        <taxon>Actinomycetota</taxon>
        <taxon>Actinomycetes</taxon>
        <taxon>Pseudonocardiales</taxon>
        <taxon>Pseudonocardiaceae</taxon>
    </lineage>
</organism>
<dbReference type="InterPro" id="IPR020846">
    <property type="entry name" value="MFS_dom"/>
</dbReference>
<evidence type="ECO:0000256" key="5">
    <source>
        <dbReference type="SAM" id="MobiDB-lite"/>
    </source>
</evidence>
<feature type="transmembrane region" description="Helical" evidence="6">
    <location>
        <begin position="168"/>
        <end position="188"/>
    </location>
</feature>
<feature type="transmembrane region" description="Helical" evidence="6">
    <location>
        <begin position="82"/>
        <end position="101"/>
    </location>
</feature>